<accession>A0A2C5YSB6</accession>
<evidence type="ECO:0000259" key="2">
    <source>
        <dbReference type="Pfam" id="PF08639"/>
    </source>
</evidence>
<dbReference type="Pfam" id="PF08639">
    <property type="entry name" value="Sld3_STD"/>
    <property type="match status" value="1"/>
</dbReference>
<feature type="compositionally biased region" description="Polar residues" evidence="1">
    <location>
        <begin position="628"/>
        <end position="647"/>
    </location>
</feature>
<feature type="domain" description="DNA replication regulator Sld3 C-terminal" evidence="2">
    <location>
        <begin position="254"/>
        <end position="782"/>
    </location>
</feature>
<sequence>MPSSSPADASLEAARCGLVTATPPSSQGHDMSGHNGAMDHLLKPSIAVKPHPPNLHQPPRVMLPLMLLPREHLPLSAMDMLPCENGLPPARFYESHIKILNLESRLGAAASLLVARDESKGVAYALERQPSGLYVVCRLGPWVNLPLLARKATALVHQRLWPAKSDAPAAAQPPMKPEIYKPPRNKRAAIEAIQSLVRKRARCQSMADDSHRPETVQDAQPCHCIVKIEAQTDPNLLNTTNHVVQPPDPLGASDMLDHIRTQYLDALYKSLGSLAYFAKGPLSRARSAFHLDLESNLKMSDLIAFLKSLILSTSQIDKKYRETVPHVMSDTHAFIESSEMPGHKKRRPKKMKPGKDVLYPGEHDWIRAWCINNKPSSPSQQTSSSPAQIKAQASLLRTRETQLQMIVILEILALEPLQAAAEAGESCLPLLPGAQESQQQQLSTSPRAPGKKRNSQNLAVLVDVHADRLTIWQSTTPEALALLGDSSMPQHDAGAGFTQQKSTLEPLKDFCVDVIVPFFSARLPGLCDAINRKLGGPLIMSPPKSKKPKLASSKADKKPGSATQRPLQPSCRRTLRRALSTEQQQRRSLSRGPSNIIALMRSAVTTSVPAPKREGSEASVQKTLFKQETVQSSKYKPQSLSGSSSNTLRDDPKLNKRALVEAELKDAISALRKPDRGVVGKAMAEAEERRVLTSLSAKKTKKTRSALAPIQVQATPSNNRFRNHFGIGQQGNAQLALSSSDLIESSSLPRLDPGRGLQEYSEEAFMSSTPPSTDLIGATPVRPSGSQALFLRRDGDILAISPSSPVTSGRVNMTPDKPATATCINKTFAMQKSMQSLHMGQKRIAATPLKGGAAALRTDENSNLIGHLPRSDVSIYKQLGWDDTFDDL</sequence>
<dbReference type="GO" id="GO:0006270">
    <property type="term" value="P:DNA replication initiation"/>
    <property type="evidence" value="ECO:0007669"/>
    <property type="project" value="InterPro"/>
</dbReference>
<reference evidence="3 4" key="1">
    <citation type="submission" date="2017-06" db="EMBL/GenBank/DDBJ databases">
        <title>Ant-infecting Ophiocordyceps genomes reveal a high diversity of potential behavioral manipulation genes and a possible major role for enterotoxins.</title>
        <authorList>
            <person name="De Bekker C."/>
            <person name="Evans H.C."/>
            <person name="Brachmann A."/>
            <person name="Hughes D.P."/>
        </authorList>
    </citation>
    <scope>NUCLEOTIDE SEQUENCE [LARGE SCALE GENOMIC DNA]</scope>
    <source>
        <strain evidence="3 4">1348a</strain>
    </source>
</reference>
<feature type="region of interest" description="Disordered" evidence="1">
    <location>
        <begin position="337"/>
        <end position="357"/>
    </location>
</feature>
<feature type="compositionally biased region" description="Polar residues" evidence="1">
    <location>
        <begin position="580"/>
        <end position="593"/>
    </location>
</feature>
<feature type="region of interest" description="Disordered" evidence="1">
    <location>
        <begin position="434"/>
        <end position="455"/>
    </location>
</feature>
<protein>
    <recommendedName>
        <fullName evidence="2">DNA replication regulator Sld3 C-terminal domain-containing protein</fullName>
    </recommendedName>
</protein>
<dbReference type="Proteomes" id="UP000224854">
    <property type="component" value="Unassembled WGS sequence"/>
</dbReference>
<dbReference type="PANTHER" id="PTHR28067">
    <property type="entry name" value="DNA REPLICATION REGULATOR SLD3"/>
    <property type="match status" value="1"/>
</dbReference>
<evidence type="ECO:0000313" key="4">
    <source>
        <dbReference type="Proteomes" id="UP000224854"/>
    </source>
</evidence>
<feature type="compositionally biased region" description="Polar residues" evidence="1">
    <location>
        <begin position="435"/>
        <end position="446"/>
    </location>
</feature>
<dbReference type="InterPro" id="IPR042511">
    <property type="entry name" value="Sld3"/>
</dbReference>
<dbReference type="GO" id="GO:0031261">
    <property type="term" value="C:DNA replication preinitiation complex"/>
    <property type="evidence" value="ECO:0007669"/>
    <property type="project" value="TreeGrafter"/>
</dbReference>
<keyword evidence="4" id="KW-1185">Reference proteome</keyword>
<evidence type="ECO:0000256" key="1">
    <source>
        <dbReference type="SAM" id="MobiDB-lite"/>
    </source>
</evidence>
<dbReference type="PANTHER" id="PTHR28067:SF1">
    <property type="entry name" value="DNA REPLICATION REGULATOR SLD3"/>
    <property type="match status" value="1"/>
</dbReference>
<feature type="compositionally biased region" description="Basic residues" evidence="1">
    <location>
        <begin position="343"/>
        <end position="352"/>
    </location>
</feature>
<feature type="region of interest" description="Disordered" evidence="1">
    <location>
        <begin position="628"/>
        <end position="651"/>
    </location>
</feature>
<dbReference type="OrthoDB" id="5395343at2759"/>
<organism evidence="3 4">
    <name type="scientific">Ophiocordyceps australis</name>
    <dbReference type="NCBI Taxonomy" id="1399860"/>
    <lineage>
        <taxon>Eukaryota</taxon>
        <taxon>Fungi</taxon>
        <taxon>Dikarya</taxon>
        <taxon>Ascomycota</taxon>
        <taxon>Pezizomycotina</taxon>
        <taxon>Sordariomycetes</taxon>
        <taxon>Hypocreomycetidae</taxon>
        <taxon>Hypocreales</taxon>
        <taxon>Ophiocordycipitaceae</taxon>
        <taxon>Ophiocordyceps</taxon>
    </lineage>
</organism>
<gene>
    <name evidence="3" type="ORF">CDD82_7010</name>
</gene>
<comment type="caution">
    <text evidence="3">The sequence shown here is derived from an EMBL/GenBank/DDBJ whole genome shotgun (WGS) entry which is preliminary data.</text>
</comment>
<dbReference type="EMBL" id="NJEU01000775">
    <property type="protein sequence ID" value="PHH70626.1"/>
    <property type="molecule type" value="Genomic_DNA"/>
</dbReference>
<name>A0A2C5YSB6_9HYPO</name>
<dbReference type="Gene3D" id="1.20.58.2130">
    <property type="match status" value="1"/>
</dbReference>
<feature type="region of interest" description="Disordered" evidence="1">
    <location>
        <begin position="535"/>
        <end position="595"/>
    </location>
</feature>
<evidence type="ECO:0000313" key="3">
    <source>
        <dbReference type="EMBL" id="PHH70626.1"/>
    </source>
</evidence>
<proteinExistence type="predicted"/>
<dbReference type="AlphaFoldDB" id="A0A2C5YSB6"/>
<dbReference type="InterPro" id="IPR013948">
    <property type="entry name" value="DNA_replication_reg_Sld3_C"/>
</dbReference>